<evidence type="ECO:0000313" key="1">
    <source>
        <dbReference type="EMBL" id="KAI9511394.1"/>
    </source>
</evidence>
<keyword evidence="2" id="KW-1185">Reference proteome</keyword>
<accession>A0ACC0UK07</accession>
<gene>
    <name evidence="1" type="ORF">F5148DRAFT_344328</name>
</gene>
<protein>
    <submittedName>
        <fullName evidence="1">Uncharacterized protein</fullName>
    </submittedName>
</protein>
<dbReference type="Proteomes" id="UP001207468">
    <property type="component" value="Unassembled WGS sequence"/>
</dbReference>
<evidence type="ECO:0000313" key="2">
    <source>
        <dbReference type="Proteomes" id="UP001207468"/>
    </source>
</evidence>
<name>A0ACC0UK07_9AGAM</name>
<sequence length="279" mass="30381">MSDASKTKSNDKWVRIPSVPSTNYVLVSRRDSAVEGAYALDLSLPAPPLHRNISDEDRKNLALHTTGGPITAEVWIIAHGHTHNVNGRAKSSSTRVTMRLCSDNGFVDATLHDPSSPDGDEDRLARPSLDVDVCASHGDVSLSIPRCFRGPITIPTTHDRIALSPALERCTALISDVRGVRVYFVGERPRLGDWGRGCEGEGEGEEDGEVTGNIQEEPEPVDSLFVGGEHTKVRISRIGEEQQRWRRRLIRTGIGKHWKATVTASGACSLALALLLIVV</sequence>
<comment type="caution">
    <text evidence="1">The sequence shown here is derived from an EMBL/GenBank/DDBJ whole genome shotgun (WGS) entry which is preliminary data.</text>
</comment>
<dbReference type="EMBL" id="JAGFNK010000022">
    <property type="protein sequence ID" value="KAI9511394.1"/>
    <property type="molecule type" value="Genomic_DNA"/>
</dbReference>
<organism evidence="1 2">
    <name type="scientific">Russula earlei</name>
    <dbReference type="NCBI Taxonomy" id="71964"/>
    <lineage>
        <taxon>Eukaryota</taxon>
        <taxon>Fungi</taxon>
        <taxon>Dikarya</taxon>
        <taxon>Basidiomycota</taxon>
        <taxon>Agaricomycotina</taxon>
        <taxon>Agaricomycetes</taxon>
        <taxon>Russulales</taxon>
        <taxon>Russulaceae</taxon>
        <taxon>Russula</taxon>
    </lineage>
</organism>
<proteinExistence type="predicted"/>
<reference evidence="1" key="1">
    <citation type="submission" date="2021-03" db="EMBL/GenBank/DDBJ databases">
        <title>Evolutionary priming and transition to the ectomycorrhizal habit in an iconic lineage of mushroom-forming fungi: is preadaptation a requirement?</title>
        <authorList>
            <consortium name="DOE Joint Genome Institute"/>
            <person name="Looney B.P."/>
            <person name="Miyauchi S."/>
            <person name="Morin E."/>
            <person name="Drula E."/>
            <person name="Courty P.E."/>
            <person name="Chicoki N."/>
            <person name="Fauchery L."/>
            <person name="Kohler A."/>
            <person name="Kuo A."/>
            <person name="LaButti K."/>
            <person name="Pangilinan J."/>
            <person name="Lipzen A."/>
            <person name="Riley R."/>
            <person name="Andreopoulos W."/>
            <person name="He G."/>
            <person name="Johnson J."/>
            <person name="Barry K.W."/>
            <person name="Grigoriev I.V."/>
            <person name="Nagy L."/>
            <person name="Hibbett D."/>
            <person name="Henrissat B."/>
            <person name="Matheny P.B."/>
            <person name="Labbe J."/>
            <person name="Martin A.F."/>
        </authorList>
    </citation>
    <scope>NUCLEOTIDE SEQUENCE</scope>
    <source>
        <strain evidence="1">BPL698</strain>
    </source>
</reference>